<sequence length="76" mass="9333">MLDTEIHQLYNYKISLQTFDFLFIKPSFQIKTFFSKIQFCLNHCHFIYGPYSRFKKSDINNRPDFILKDYKKLKLL</sequence>
<accession>A0A0R3R8H6</accession>
<protein>
    <submittedName>
        <fullName evidence="3">Polbeta domain-containing protein</fullName>
    </submittedName>
</protein>
<dbReference type="EMBL" id="UZAG01021053">
    <property type="protein sequence ID" value="VDO48912.1"/>
    <property type="molecule type" value="Genomic_DNA"/>
</dbReference>
<evidence type="ECO:0000313" key="1">
    <source>
        <dbReference type="EMBL" id="VDO48912.1"/>
    </source>
</evidence>
<name>A0A0R3R8H6_9BILA</name>
<dbReference type="Proteomes" id="UP000280834">
    <property type="component" value="Unassembled WGS sequence"/>
</dbReference>
<proteinExistence type="predicted"/>
<dbReference type="AlphaFoldDB" id="A0A0R3R8H6"/>
<organism evidence="3">
    <name type="scientific">Brugia timori</name>
    <dbReference type="NCBI Taxonomy" id="42155"/>
    <lineage>
        <taxon>Eukaryota</taxon>
        <taxon>Metazoa</taxon>
        <taxon>Ecdysozoa</taxon>
        <taxon>Nematoda</taxon>
        <taxon>Chromadorea</taxon>
        <taxon>Rhabditida</taxon>
        <taxon>Spirurina</taxon>
        <taxon>Spiruromorpha</taxon>
        <taxon>Filarioidea</taxon>
        <taxon>Onchocercidae</taxon>
        <taxon>Brugia</taxon>
    </lineage>
</organism>
<gene>
    <name evidence="1" type="ORF">BTMF_LOCUS14312</name>
</gene>
<reference evidence="1 2" key="2">
    <citation type="submission" date="2018-11" db="EMBL/GenBank/DDBJ databases">
        <authorList>
            <consortium name="Pathogen Informatics"/>
        </authorList>
    </citation>
    <scope>NUCLEOTIDE SEQUENCE [LARGE SCALE GENOMIC DNA]</scope>
</reference>
<keyword evidence="2" id="KW-1185">Reference proteome</keyword>
<reference evidence="3" key="1">
    <citation type="submission" date="2017-02" db="UniProtKB">
        <authorList>
            <consortium name="WormBaseParasite"/>
        </authorList>
    </citation>
    <scope>IDENTIFICATION</scope>
</reference>
<dbReference type="WBParaSite" id="BTMF_0001633201-mRNA-1">
    <property type="protein sequence ID" value="BTMF_0001633201-mRNA-1"/>
    <property type="gene ID" value="BTMF_0001633201"/>
</dbReference>
<evidence type="ECO:0000313" key="3">
    <source>
        <dbReference type="WBParaSite" id="BTMF_0001633201-mRNA-1"/>
    </source>
</evidence>
<evidence type="ECO:0000313" key="2">
    <source>
        <dbReference type="Proteomes" id="UP000280834"/>
    </source>
</evidence>